<evidence type="ECO:0000313" key="3">
    <source>
        <dbReference type="Proteomes" id="UP001168146"/>
    </source>
</evidence>
<sequence>MQTPGLEYNTNPSSSARHLLQGQVDALVQFNQGNGLEQQSQDDASYTIRDELTSSSIRDEYESERTFAADSAFSGKSVNSLTFSKAQVSGGSRGGPVEGAQKCEENRRSISKTAGVDDDAMPAKKRRRVRSEESTISMLLASTVPLIMQNVTLPLRITRPTSSAPVNTVVATATSPLFAGNLNLPATSQSTQNSASSTTVSANTLLPALPLAASQAAANNTGTILLIPRKHLTKNRKMRIRAYNYGFKTAPDETADLLHGLTGVVELMVLFPNHTKWPWVMLRLLSNGWTSKEISAVQLHARGTTANNVNLKRRDDTMRYQATAPGKHLFHKVGWTKTKYPEDVPLVTDYDVTSFLLPPKKVSALHAIKLHDIGRDVVNIPAVEDRGLLTQAVQWAMLTGDTTATTNDVLGLAQRHGWVYLADAATDYWDQRGCVRMLATLRAAGWAV</sequence>
<evidence type="ECO:0000313" key="2">
    <source>
        <dbReference type="EMBL" id="KAK0311559.1"/>
    </source>
</evidence>
<comment type="caution">
    <text evidence="2">The sequence shown here is derived from an EMBL/GenBank/DDBJ whole genome shotgun (WGS) entry which is preliminary data.</text>
</comment>
<proteinExistence type="predicted"/>
<dbReference type="EMBL" id="JASUXU010000069">
    <property type="protein sequence ID" value="KAK0311559.1"/>
    <property type="molecule type" value="Genomic_DNA"/>
</dbReference>
<name>A0AAN6J2G2_9PEZI</name>
<dbReference type="AlphaFoldDB" id="A0AAN6J2G2"/>
<feature type="region of interest" description="Disordered" evidence="1">
    <location>
        <begin position="86"/>
        <end position="130"/>
    </location>
</feature>
<dbReference type="Proteomes" id="UP001168146">
    <property type="component" value="Unassembled WGS sequence"/>
</dbReference>
<organism evidence="2 3">
    <name type="scientific">Friedmanniomyces endolithicus</name>
    <dbReference type="NCBI Taxonomy" id="329885"/>
    <lineage>
        <taxon>Eukaryota</taxon>
        <taxon>Fungi</taxon>
        <taxon>Dikarya</taxon>
        <taxon>Ascomycota</taxon>
        <taxon>Pezizomycotina</taxon>
        <taxon>Dothideomycetes</taxon>
        <taxon>Dothideomycetidae</taxon>
        <taxon>Mycosphaerellales</taxon>
        <taxon>Teratosphaeriaceae</taxon>
        <taxon>Friedmanniomyces</taxon>
    </lineage>
</organism>
<accession>A0AAN6J2G2</accession>
<evidence type="ECO:0000256" key="1">
    <source>
        <dbReference type="SAM" id="MobiDB-lite"/>
    </source>
</evidence>
<reference evidence="2" key="1">
    <citation type="submission" date="2021-12" db="EMBL/GenBank/DDBJ databases">
        <title>Black yeast isolated from Biological Soil Crust.</title>
        <authorList>
            <person name="Kurbessoian T."/>
        </authorList>
    </citation>
    <scope>NUCLEOTIDE SEQUENCE</scope>
    <source>
        <strain evidence="2">CCFEE 5208</strain>
    </source>
</reference>
<gene>
    <name evidence="2" type="ORF">LTR82_014261</name>
</gene>
<protein>
    <submittedName>
        <fullName evidence="2">Uncharacterized protein</fullName>
    </submittedName>
</protein>